<feature type="region of interest" description="Disordered" evidence="2">
    <location>
        <begin position="1"/>
        <end position="25"/>
    </location>
</feature>
<gene>
    <name evidence="3" type="ORF">JXQ802_LOCUS19549</name>
</gene>
<dbReference type="SUPFAM" id="SSF48371">
    <property type="entry name" value="ARM repeat"/>
    <property type="match status" value="1"/>
</dbReference>
<dbReference type="InterPro" id="IPR013284">
    <property type="entry name" value="Beta-catenin"/>
</dbReference>
<dbReference type="PANTHER" id="PTHR45976">
    <property type="entry name" value="ARMADILLO SEGMENT POLARITY PROTEIN"/>
    <property type="match status" value="1"/>
</dbReference>
<comment type="caution">
    <text evidence="3">The sequence shown here is derived from an EMBL/GenBank/DDBJ whole genome shotgun (WGS) entry which is preliminary data.</text>
</comment>
<evidence type="ECO:0000313" key="3">
    <source>
        <dbReference type="EMBL" id="CAF1108128.1"/>
    </source>
</evidence>
<dbReference type="InterPro" id="IPR016024">
    <property type="entry name" value="ARM-type_fold"/>
</dbReference>
<dbReference type="InterPro" id="IPR000225">
    <property type="entry name" value="Armadillo"/>
</dbReference>
<name>A0A814PMF9_9BILA</name>
<dbReference type="GO" id="GO:0007155">
    <property type="term" value="P:cell adhesion"/>
    <property type="evidence" value="ECO:0007669"/>
    <property type="project" value="InterPro"/>
</dbReference>
<accession>A0A814PMF9</accession>
<protein>
    <submittedName>
        <fullName evidence="3">Uncharacterized protein</fullName>
    </submittedName>
</protein>
<organism evidence="3 4">
    <name type="scientific">Rotaria sordida</name>
    <dbReference type="NCBI Taxonomy" id="392033"/>
    <lineage>
        <taxon>Eukaryota</taxon>
        <taxon>Metazoa</taxon>
        <taxon>Spiralia</taxon>
        <taxon>Gnathifera</taxon>
        <taxon>Rotifera</taxon>
        <taxon>Eurotatoria</taxon>
        <taxon>Bdelloidea</taxon>
        <taxon>Philodinida</taxon>
        <taxon>Philodinidae</taxon>
        <taxon>Rotaria</taxon>
    </lineage>
</organism>
<dbReference type="Gene3D" id="1.25.10.10">
    <property type="entry name" value="Leucine-rich Repeat Variant"/>
    <property type="match status" value="1"/>
</dbReference>
<dbReference type="Proteomes" id="UP000663870">
    <property type="component" value="Unassembled WGS sequence"/>
</dbReference>
<dbReference type="PROSITE" id="PS50176">
    <property type="entry name" value="ARM_REPEAT"/>
    <property type="match status" value="1"/>
</dbReference>
<dbReference type="AlphaFoldDB" id="A0A814PMF9"/>
<evidence type="ECO:0000313" key="4">
    <source>
        <dbReference type="Proteomes" id="UP000663870"/>
    </source>
</evidence>
<proteinExistence type="predicted"/>
<keyword evidence="4" id="KW-1185">Reference proteome</keyword>
<reference evidence="3" key="1">
    <citation type="submission" date="2021-02" db="EMBL/GenBank/DDBJ databases">
        <authorList>
            <person name="Nowell W R."/>
        </authorList>
    </citation>
    <scope>NUCLEOTIDE SEQUENCE</scope>
</reference>
<dbReference type="SMART" id="SM00185">
    <property type="entry name" value="ARM"/>
    <property type="match status" value="6"/>
</dbReference>
<dbReference type="EMBL" id="CAJNOL010000539">
    <property type="protein sequence ID" value="CAF1108128.1"/>
    <property type="molecule type" value="Genomic_DNA"/>
</dbReference>
<evidence type="ECO:0000256" key="1">
    <source>
        <dbReference type="PROSITE-ProRule" id="PRU00259"/>
    </source>
</evidence>
<evidence type="ECO:0000256" key="2">
    <source>
        <dbReference type="SAM" id="MobiDB-lite"/>
    </source>
</evidence>
<dbReference type="InterPro" id="IPR011989">
    <property type="entry name" value="ARM-like"/>
</dbReference>
<sequence length="595" mass="67188">MDYPPQMHHQASFPCKPPPSHHSQNPIISNHLQPINSDSHTTMWLDDPYSVSNACPSQRDSGFNSRPASLRSIESTGTGPIHHGSTSVYENIPSRLSNNPENTYPQYTELQPAPPPAKLPPAQIIAELLNLLIEDDSVIVREAVLLTHVLIREGGETRSEVIQNRELINTLLETFSKDIGDGQIIHALASLFHSLSQQQEGLRVILDCGGISRLISLLDSPDNTVNFVITTLHNFLIVFQDQASDEIERCDGIEKFINLLERSNDKLLTLVSDSLLKMSIYNVKSKIFIQNNEKCIRRLLYIFDTSTYDKLLLTISKLLPIISSGNELIKRIILQLNGLNIFEKHLRTTKSIRIRHNCLITIRNISNQATRMRDIDSLIQKLATILLTDDHQSVICSLGILNNLTADNRINKSLFVKLNGVQTLMQKLLMNVDENDDLIEVVLCTLRHITARHDLENEARETIRKSYGIGNIIKLLRDKNFKEHWGILKATVGLIKNLAISSTIIPYLCEQNAVRRLIELLIIIDRERLKISEDNKLDILLDIIIGALINLAKDSSCRSIIKEMNCTSIFIRFSHLPSCSLQQSSNSLLNELNID</sequence>
<feature type="repeat" description="ARM" evidence="1">
    <location>
        <begin position="467"/>
        <end position="499"/>
    </location>
</feature>
<dbReference type="GO" id="GO:0045296">
    <property type="term" value="F:cadherin binding"/>
    <property type="evidence" value="ECO:0007669"/>
    <property type="project" value="InterPro"/>
</dbReference>